<keyword evidence="5" id="KW-1185">Reference proteome</keyword>
<sequence length="493" mass="55461">MVVSWSRWKIRRPLWTHLPKTYLPKAIASTVPAFFSVPGKKFFVDLSVELSDAIRACSRHSEVHKIHARLISSGLCSSLFLLNTLLHSYIRCNAIGDARLLFSTICTPNKITHNIMVSGLANYGHLDEAIQVFDQMPARDSVSWNSLMSGYFRHGCFVQTMHVFVSMFSNSIGVLDVFSLAIAMKACGALQFYRLGLQLHGLVEKLHFGRILHINRSLIDMHIKCGFARMAASIFERMENPDLFCWNSMIIGYMRLYGIEHALMVFSNMPKRDTISWNTIISLLLQQGHYWETMSMILDMHTKDFSLSSIAYACGLGACTRISDLAWGKHLHARIVKLEPSIDVFVGTALVDMYAKNGDMDTAKRTFDSLPDRNTTTWTSFIGGFAQNGYVKESAAAFNLMRQKQVWVDEFTLSTVISACYNGVVANIHFGCQMHCFCVKTGNCLLTPVSNALLTMYARCEMLECAESIFHAISSKDVVSWTGMITPKLRLAI</sequence>
<dbReference type="InterPro" id="IPR046960">
    <property type="entry name" value="PPR_At4g14850-like_plant"/>
</dbReference>
<organism evidence="4 6">
    <name type="scientific">Vanilla planifolia</name>
    <name type="common">Vanilla</name>
    <dbReference type="NCBI Taxonomy" id="51239"/>
    <lineage>
        <taxon>Eukaryota</taxon>
        <taxon>Viridiplantae</taxon>
        <taxon>Streptophyta</taxon>
        <taxon>Embryophyta</taxon>
        <taxon>Tracheophyta</taxon>
        <taxon>Spermatophyta</taxon>
        <taxon>Magnoliopsida</taxon>
        <taxon>Liliopsida</taxon>
        <taxon>Asparagales</taxon>
        <taxon>Orchidaceae</taxon>
        <taxon>Vanilloideae</taxon>
        <taxon>Vanilleae</taxon>
        <taxon>Vanilla</taxon>
    </lineage>
</organism>
<dbReference type="InterPro" id="IPR011990">
    <property type="entry name" value="TPR-like_helical_dom_sf"/>
</dbReference>
<accession>A0A835Q915</accession>
<gene>
    <name evidence="4" type="ORF">HPP92_018023</name>
    <name evidence="3" type="ORF">HPP92_018590</name>
</gene>
<dbReference type="EMBL" id="JADCNL010000009">
    <property type="protein sequence ID" value="KAG0467010.1"/>
    <property type="molecule type" value="Genomic_DNA"/>
</dbReference>
<dbReference type="GO" id="GO:0009451">
    <property type="term" value="P:RNA modification"/>
    <property type="evidence" value="ECO:0007669"/>
    <property type="project" value="InterPro"/>
</dbReference>
<protein>
    <recommendedName>
        <fullName evidence="7">Pentatricopeptide repeat-containing protein</fullName>
    </recommendedName>
</protein>
<dbReference type="Gene3D" id="1.25.40.10">
    <property type="entry name" value="Tetratricopeptide repeat domain"/>
    <property type="match status" value="3"/>
</dbReference>
<evidence type="ECO:0000313" key="4">
    <source>
        <dbReference type="EMBL" id="KAG0468695.1"/>
    </source>
</evidence>
<dbReference type="Proteomes" id="UP000639772">
    <property type="component" value="Chromosome 9"/>
</dbReference>
<dbReference type="Proteomes" id="UP000636800">
    <property type="component" value="Unassembled WGS sequence"/>
</dbReference>
<feature type="repeat" description="PPR" evidence="2">
    <location>
        <begin position="109"/>
        <end position="143"/>
    </location>
</feature>
<dbReference type="PANTHER" id="PTHR47926">
    <property type="entry name" value="PENTATRICOPEPTIDE REPEAT-CONTAINING PROTEIN"/>
    <property type="match status" value="1"/>
</dbReference>
<evidence type="ECO:0000313" key="5">
    <source>
        <dbReference type="Proteomes" id="UP000636800"/>
    </source>
</evidence>
<dbReference type="FunFam" id="1.25.40.10:FF:000442">
    <property type="entry name" value="Pentatricopeptide repeat-containing protein At3g49710"/>
    <property type="match status" value="1"/>
</dbReference>
<evidence type="ECO:0000313" key="3">
    <source>
        <dbReference type="EMBL" id="KAG0467010.1"/>
    </source>
</evidence>
<dbReference type="NCBIfam" id="TIGR00756">
    <property type="entry name" value="PPR"/>
    <property type="match status" value="2"/>
</dbReference>
<dbReference type="EMBL" id="JADCNM010000009">
    <property type="protein sequence ID" value="KAG0468695.1"/>
    <property type="molecule type" value="Genomic_DNA"/>
</dbReference>
<dbReference type="FunFam" id="1.25.40.10:FF:000073">
    <property type="entry name" value="Pentatricopeptide repeat-containing protein chloroplastic"/>
    <property type="match status" value="1"/>
</dbReference>
<dbReference type="InterPro" id="IPR002885">
    <property type="entry name" value="PPR_rpt"/>
</dbReference>
<comment type="caution">
    <text evidence="4">The sequence shown here is derived from an EMBL/GenBank/DDBJ whole genome shotgun (WGS) entry which is preliminary data.</text>
</comment>
<dbReference type="Pfam" id="PF01535">
    <property type="entry name" value="PPR"/>
    <property type="match status" value="7"/>
</dbReference>
<dbReference type="GO" id="GO:0003723">
    <property type="term" value="F:RNA binding"/>
    <property type="evidence" value="ECO:0007669"/>
    <property type="project" value="InterPro"/>
</dbReference>
<dbReference type="PANTHER" id="PTHR47926:SF347">
    <property type="entry name" value="PENTATRICOPEPTIDE REPEAT-CONTAINING PROTEIN"/>
    <property type="match status" value="1"/>
</dbReference>
<reference evidence="5 6" key="1">
    <citation type="journal article" date="2020" name="Nat. Food">
        <title>A phased Vanilla planifolia genome enables genetic improvement of flavour and production.</title>
        <authorList>
            <person name="Hasing T."/>
            <person name="Tang H."/>
            <person name="Brym M."/>
            <person name="Khazi F."/>
            <person name="Huang T."/>
            <person name="Chambers A.H."/>
        </authorList>
    </citation>
    <scope>NUCLEOTIDE SEQUENCE [LARGE SCALE GENOMIC DNA]</scope>
    <source>
        <tissue evidence="4">Leaf</tissue>
    </source>
</reference>
<dbReference type="OrthoDB" id="185373at2759"/>
<evidence type="ECO:0000313" key="6">
    <source>
        <dbReference type="Proteomes" id="UP000639772"/>
    </source>
</evidence>
<proteinExistence type="predicted"/>
<name>A0A835Q915_VANPL</name>
<evidence type="ECO:0000256" key="2">
    <source>
        <dbReference type="PROSITE-ProRule" id="PRU00708"/>
    </source>
</evidence>
<evidence type="ECO:0000256" key="1">
    <source>
        <dbReference type="ARBA" id="ARBA00022737"/>
    </source>
</evidence>
<keyword evidence="1" id="KW-0677">Repeat</keyword>
<feature type="repeat" description="PPR" evidence="2">
    <location>
        <begin position="374"/>
        <end position="408"/>
    </location>
</feature>
<dbReference type="PROSITE" id="PS51375">
    <property type="entry name" value="PPR"/>
    <property type="match status" value="2"/>
</dbReference>
<evidence type="ECO:0008006" key="7">
    <source>
        <dbReference type="Google" id="ProtNLM"/>
    </source>
</evidence>
<dbReference type="Pfam" id="PF12854">
    <property type="entry name" value="PPR_1"/>
    <property type="match status" value="1"/>
</dbReference>
<dbReference type="AlphaFoldDB" id="A0A835Q915"/>